<keyword evidence="13" id="KW-1185">Reference proteome</keyword>
<reference evidence="12 13" key="1">
    <citation type="submission" date="2019-02" db="EMBL/GenBank/DDBJ databases">
        <title>Deep-cultivation of Planctomycetes and their phenomic and genomic characterization uncovers novel biology.</title>
        <authorList>
            <person name="Wiegand S."/>
            <person name="Jogler M."/>
            <person name="Boedeker C."/>
            <person name="Pinto D."/>
            <person name="Vollmers J."/>
            <person name="Rivas-Marin E."/>
            <person name="Kohn T."/>
            <person name="Peeters S.H."/>
            <person name="Heuer A."/>
            <person name="Rast P."/>
            <person name="Oberbeckmann S."/>
            <person name="Bunk B."/>
            <person name="Jeske O."/>
            <person name="Meyerdierks A."/>
            <person name="Storesund J.E."/>
            <person name="Kallscheuer N."/>
            <person name="Luecker S."/>
            <person name="Lage O.M."/>
            <person name="Pohl T."/>
            <person name="Merkel B.J."/>
            <person name="Hornburger P."/>
            <person name="Mueller R.-W."/>
            <person name="Bruemmer F."/>
            <person name="Labrenz M."/>
            <person name="Spormann A.M."/>
            <person name="Op Den Camp H."/>
            <person name="Overmann J."/>
            <person name="Amann R."/>
            <person name="Jetten M.S.M."/>
            <person name="Mascher T."/>
            <person name="Medema M.H."/>
            <person name="Devos D.P."/>
            <person name="Kaster A.-K."/>
            <person name="Ovreas L."/>
            <person name="Rohde M."/>
            <person name="Galperin M.Y."/>
            <person name="Jogler C."/>
        </authorList>
    </citation>
    <scope>NUCLEOTIDE SEQUENCE [LARGE SCALE GENOMIC DNA]</scope>
    <source>
        <strain evidence="12 13">KOR34</strain>
    </source>
</reference>
<dbReference type="EC" id="2.8.1.12" evidence="3"/>
<dbReference type="GO" id="GO:0030366">
    <property type="term" value="F:molybdopterin synthase activity"/>
    <property type="evidence" value="ECO:0007669"/>
    <property type="project" value="UniProtKB-EC"/>
</dbReference>
<evidence type="ECO:0000256" key="2">
    <source>
        <dbReference type="ARBA" id="ARBA00005426"/>
    </source>
</evidence>
<dbReference type="GO" id="GO:0006777">
    <property type="term" value="P:Mo-molybdopterin cofactor biosynthetic process"/>
    <property type="evidence" value="ECO:0007669"/>
    <property type="project" value="UniProtKB-KW"/>
</dbReference>
<evidence type="ECO:0000256" key="5">
    <source>
        <dbReference type="ARBA" id="ARBA00023150"/>
    </source>
</evidence>
<comment type="similarity">
    <text evidence="2">Belongs to the MoaE family.</text>
</comment>
<dbReference type="OrthoDB" id="9803224at2"/>
<comment type="pathway">
    <text evidence="1">Cofactor biosynthesis; molybdopterin biosynthesis.</text>
</comment>
<dbReference type="InterPro" id="IPR036563">
    <property type="entry name" value="MoaE_sf"/>
</dbReference>
<organism evidence="12 13">
    <name type="scientific">Posidoniimonas corsicana</name>
    <dbReference type="NCBI Taxonomy" id="1938618"/>
    <lineage>
        <taxon>Bacteria</taxon>
        <taxon>Pseudomonadati</taxon>
        <taxon>Planctomycetota</taxon>
        <taxon>Planctomycetia</taxon>
        <taxon>Pirellulales</taxon>
        <taxon>Lacipirellulaceae</taxon>
        <taxon>Posidoniimonas</taxon>
    </lineage>
</organism>
<evidence type="ECO:0000313" key="12">
    <source>
        <dbReference type="EMBL" id="TWT36318.1"/>
    </source>
</evidence>
<evidence type="ECO:0000313" key="13">
    <source>
        <dbReference type="Proteomes" id="UP000316714"/>
    </source>
</evidence>
<dbReference type="RefSeq" id="WP_146563124.1">
    <property type="nucleotide sequence ID" value="NZ_SIHJ01000001.1"/>
</dbReference>
<dbReference type="AlphaFoldDB" id="A0A5C5VCK4"/>
<dbReference type="EMBL" id="SIHJ01000001">
    <property type="protein sequence ID" value="TWT36318.1"/>
    <property type="molecule type" value="Genomic_DNA"/>
</dbReference>
<sequence length="144" mass="16213">MIQLTDQPIDLAPLIAQAQRPAAGAVVVFLGITREFTGDRQTAELTYEAYPEMARRELARLEREARDRWPLEECCLAHRVGVVPLSEASVAVVVSSPHRPDAFEAARWLIDELKLSAPIWKQERWADGTTDWVHPTESNEAPNQ</sequence>
<protein>
    <recommendedName>
        <fullName evidence="4">Molybdopterin synthase catalytic subunit</fullName>
        <ecNumber evidence="3">2.8.1.12</ecNumber>
    </recommendedName>
    <alternativeName>
        <fullName evidence="9">MPT synthase subunit 2</fullName>
    </alternativeName>
    <alternativeName>
        <fullName evidence="7">Molybdenum cofactor biosynthesis protein E</fullName>
    </alternativeName>
    <alternativeName>
        <fullName evidence="8">Molybdopterin-converting factor large subunit</fullName>
    </alternativeName>
    <alternativeName>
        <fullName evidence="10">Molybdopterin-converting factor subunit 2</fullName>
    </alternativeName>
</protein>
<comment type="subunit">
    <text evidence="6">Heterotetramer of 2 MoaD subunits and 2 MoaE subunits. Also stable as homodimer. The enzyme changes between these two forms during catalysis.</text>
</comment>
<evidence type="ECO:0000256" key="7">
    <source>
        <dbReference type="ARBA" id="ARBA00029745"/>
    </source>
</evidence>
<name>A0A5C5VCK4_9BACT</name>
<dbReference type="PANTHER" id="PTHR23404">
    <property type="entry name" value="MOLYBDOPTERIN SYNTHASE RELATED"/>
    <property type="match status" value="1"/>
</dbReference>
<dbReference type="Gene3D" id="3.90.1170.40">
    <property type="entry name" value="Molybdopterin biosynthesis MoaE subunit"/>
    <property type="match status" value="1"/>
</dbReference>
<evidence type="ECO:0000256" key="11">
    <source>
        <dbReference type="ARBA" id="ARBA00049878"/>
    </source>
</evidence>
<comment type="catalytic activity">
    <reaction evidence="11">
        <text>2 [molybdopterin-synthase sulfur-carrier protein]-C-terminal-Gly-aminoethanethioate + cyclic pyranopterin phosphate + H2O = molybdopterin + 2 [molybdopterin-synthase sulfur-carrier protein]-C-terminal Gly-Gly + 2 H(+)</text>
        <dbReference type="Rhea" id="RHEA:26333"/>
        <dbReference type="Rhea" id="RHEA-COMP:12202"/>
        <dbReference type="Rhea" id="RHEA-COMP:19907"/>
        <dbReference type="ChEBI" id="CHEBI:15377"/>
        <dbReference type="ChEBI" id="CHEBI:15378"/>
        <dbReference type="ChEBI" id="CHEBI:58698"/>
        <dbReference type="ChEBI" id="CHEBI:59648"/>
        <dbReference type="ChEBI" id="CHEBI:90778"/>
        <dbReference type="ChEBI" id="CHEBI:232372"/>
        <dbReference type="EC" id="2.8.1.12"/>
    </reaction>
</comment>
<evidence type="ECO:0000256" key="6">
    <source>
        <dbReference type="ARBA" id="ARBA00026066"/>
    </source>
</evidence>
<evidence type="ECO:0000256" key="4">
    <source>
        <dbReference type="ARBA" id="ARBA00013858"/>
    </source>
</evidence>
<proteinExistence type="inferred from homology"/>
<evidence type="ECO:0000256" key="9">
    <source>
        <dbReference type="ARBA" id="ARBA00030781"/>
    </source>
</evidence>
<dbReference type="CDD" id="cd00756">
    <property type="entry name" value="MoaE"/>
    <property type="match status" value="1"/>
</dbReference>
<dbReference type="Pfam" id="PF02391">
    <property type="entry name" value="MoaE"/>
    <property type="match status" value="1"/>
</dbReference>
<keyword evidence="5" id="KW-0501">Molybdenum cofactor biosynthesis</keyword>
<dbReference type="Proteomes" id="UP000316714">
    <property type="component" value="Unassembled WGS sequence"/>
</dbReference>
<accession>A0A5C5VCK4</accession>
<evidence type="ECO:0000256" key="10">
    <source>
        <dbReference type="ARBA" id="ARBA00032474"/>
    </source>
</evidence>
<dbReference type="SUPFAM" id="SSF54690">
    <property type="entry name" value="Molybdopterin synthase subunit MoaE"/>
    <property type="match status" value="1"/>
</dbReference>
<evidence type="ECO:0000256" key="1">
    <source>
        <dbReference type="ARBA" id="ARBA00005046"/>
    </source>
</evidence>
<gene>
    <name evidence="12" type="primary">moaE</name>
    <name evidence="12" type="ORF">KOR34_12220</name>
</gene>
<dbReference type="InterPro" id="IPR003448">
    <property type="entry name" value="Mopterin_biosynth_MoaE"/>
</dbReference>
<comment type="caution">
    <text evidence="12">The sequence shown here is derived from an EMBL/GenBank/DDBJ whole genome shotgun (WGS) entry which is preliminary data.</text>
</comment>
<evidence type="ECO:0000256" key="3">
    <source>
        <dbReference type="ARBA" id="ARBA00011950"/>
    </source>
</evidence>
<evidence type="ECO:0000256" key="8">
    <source>
        <dbReference type="ARBA" id="ARBA00030407"/>
    </source>
</evidence>
<keyword evidence="12" id="KW-0808">Transferase</keyword>